<evidence type="ECO:0000256" key="2">
    <source>
        <dbReference type="ARBA" id="ARBA00022801"/>
    </source>
</evidence>
<feature type="domain" description="AB hydrolase-1" evidence="3">
    <location>
        <begin position="62"/>
        <end position="210"/>
    </location>
</feature>
<dbReference type="Pfam" id="PF00561">
    <property type="entry name" value="Abhydrolase_1"/>
    <property type="match status" value="1"/>
</dbReference>
<dbReference type="PANTHER" id="PTHR43248">
    <property type="entry name" value="2-SUCCINYL-6-HYDROXY-2,4-CYCLOHEXADIENE-1-CARBOXYLATE SYNTHASE"/>
    <property type="match status" value="1"/>
</dbReference>
<dbReference type="AlphaFoldDB" id="A0A3G9K4P3"/>
<evidence type="ECO:0000256" key="1">
    <source>
        <dbReference type="ARBA" id="ARBA00010088"/>
    </source>
</evidence>
<evidence type="ECO:0000313" key="5">
    <source>
        <dbReference type="Proteomes" id="UP000273154"/>
    </source>
</evidence>
<dbReference type="SUPFAM" id="SSF53474">
    <property type="entry name" value="alpha/beta-Hydrolases"/>
    <property type="match status" value="1"/>
</dbReference>
<sequence>MPKLASYYLPGLYVEDHSVEVPLDWRGTEPERAATDGLPAGERIHVFYRTVCTPENVGRDLPLLVFLQGGPGGQGPRLLSPTSDGWIAEAIKHFRVVLPDQRGTGRSEHASAKSIARRGDARAQADYLKRLLARSIVRDLEYIRLTEFGGRAWTTLGQSYGGFLTLTYLSFYPQGIAASFTCGGIPHVPASAADVYAHTFPRMAAKTRAYYARYPEDEARMAAVADRLATGDVTLPDGSPLTPRRLQTLGGGLGMKPAPERLHNLLDTAFETGNGSPACAGSTPELTDGFLMAVLQNLTTAGNPLYWTLQEFIYANGTLDAPIRWAAEHEYARHSEFDAAARPLMLTGEAAFPFMFEDDPLLAPLKPAVDLLMEDTEFDEIYDERQLAANEVPLQAAVYFDDLYVDSGLQLDTLSRVATSHAWVTNEFEHDGLHGSVVFAHLFEEALGRGDLERALRS</sequence>
<dbReference type="OrthoDB" id="9796770at2"/>
<accession>A0A3G9K4P3</accession>
<dbReference type="KEGG" id="pcat:Pcatena_00790"/>
<evidence type="ECO:0000259" key="3">
    <source>
        <dbReference type="Pfam" id="PF00561"/>
    </source>
</evidence>
<name>A0A3G9K4P3_9ACTN</name>
<dbReference type="EMBL" id="AP019367">
    <property type="protein sequence ID" value="BBH49492.1"/>
    <property type="molecule type" value="Genomic_DNA"/>
</dbReference>
<dbReference type="InterPro" id="IPR029058">
    <property type="entry name" value="AB_hydrolase_fold"/>
</dbReference>
<keyword evidence="5" id="KW-1185">Reference proteome</keyword>
<dbReference type="GO" id="GO:0004177">
    <property type="term" value="F:aminopeptidase activity"/>
    <property type="evidence" value="ECO:0007669"/>
    <property type="project" value="UniProtKB-EC"/>
</dbReference>
<keyword evidence="2" id="KW-0378">Hydrolase</keyword>
<dbReference type="GeneID" id="88848221"/>
<dbReference type="InterPro" id="IPR000073">
    <property type="entry name" value="AB_hydrolase_1"/>
</dbReference>
<dbReference type="GO" id="GO:0006508">
    <property type="term" value="P:proteolysis"/>
    <property type="evidence" value="ECO:0007669"/>
    <property type="project" value="InterPro"/>
</dbReference>
<dbReference type="PRINTS" id="PR00793">
    <property type="entry name" value="PROAMNOPTASE"/>
</dbReference>
<comment type="similarity">
    <text evidence="1">Belongs to the peptidase S33 family.</text>
</comment>
<dbReference type="InterPro" id="IPR002410">
    <property type="entry name" value="Peptidase_S33"/>
</dbReference>
<dbReference type="PANTHER" id="PTHR43248:SF2">
    <property type="entry name" value="PROLYL AMINOPEPTIDASE"/>
    <property type="match status" value="1"/>
</dbReference>
<organism evidence="4 5">
    <name type="scientific">Parolsenella catena</name>
    <dbReference type="NCBI Taxonomy" id="2003188"/>
    <lineage>
        <taxon>Bacteria</taxon>
        <taxon>Bacillati</taxon>
        <taxon>Actinomycetota</taxon>
        <taxon>Coriobacteriia</taxon>
        <taxon>Coriobacteriales</taxon>
        <taxon>Atopobiaceae</taxon>
        <taxon>Parolsenella</taxon>
    </lineage>
</organism>
<dbReference type="Gene3D" id="3.40.50.1820">
    <property type="entry name" value="alpha/beta hydrolase"/>
    <property type="match status" value="1"/>
</dbReference>
<evidence type="ECO:0000313" key="4">
    <source>
        <dbReference type="EMBL" id="BBH49492.1"/>
    </source>
</evidence>
<dbReference type="InterPro" id="IPR051601">
    <property type="entry name" value="Serine_prot/Carboxylest_S33"/>
</dbReference>
<gene>
    <name evidence="4" type="primary">pap</name>
    <name evidence="4" type="ORF">Pcatena_00790</name>
</gene>
<protein>
    <submittedName>
        <fullName evidence="4">Proline iminopeptidase</fullName>
    </submittedName>
</protein>
<reference evidence="5" key="1">
    <citation type="submission" date="2018-11" db="EMBL/GenBank/DDBJ databases">
        <title>Comparative genomics of Parolsenella catena and Libanicoccus massiliensis: Reclassification of Libanicoccus massiliensis as Parolsenella massiliensis comb. nov.</title>
        <authorList>
            <person name="Sakamoto M."/>
            <person name="Ikeyama N."/>
            <person name="Murakami T."/>
            <person name="Mori H."/>
            <person name="Yuki M."/>
            <person name="Ohkuma M."/>
        </authorList>
    </citation>
    <scope>NUCLEOTIDE SEQUENCE [LARGE SCALE GENOMIC DNA]</scope>
    <source>
        <strain evidence="5">JCM 31932</strain>
    </source>
</reference>
<dbReference type="Proteomes" id="UP000273154">
    <property type="component" value="Chromosome"/>
</dbReference>
<proteinExistence type="inferred from homology"/>
<dbReference type="RefSeq" id="WP_126420636.1">
    <property type="nucleotide sequence ID" value="NZ_AP019367.1"/>
</dbReference>